<organism evidence="3 4">
    <name type="scientific">Coemansia thaxteri</name>
    <dbReference type="NCBI Taxonomy" id="2663907"/>
    <lineage>
        <taxon>Eukaryota</taxon>
        <taxon>Fungi</taxon>
        <taxon>Fungi incertae sedis</taxon>
        <taxon>Zoopagomycota</taxon>
        <taxon>Kickxellomycotina</taxon>
        <taxon>Kickxellomycetes</taxon>
        <taxon>Kickxellales</taxon>
        <taxon>Kickxellaceae</taxon>
        <taxon>Coemansia</taxon>
    </lineage>
</organism>
<feature type="compositionally biased region" description="Low complexity" evidence="1">
    <location>
        <begin position="97"/>
        <end position="127"/>
    </location>
</feature>
<keyword evidence="4" id="KW-1185">Reference proteome</keyword>
<dbReference type="AlphaFoldDB" id="A0A9W8BGK6"/>
<gene>
    <name evidence="3" type="ORF">H4R26_004256</name>
</gene>
<name>A0A9W8BGK6_9FUNG</name>
<reference evidence="3" key="1">
    <citation type="submission" date="2022-07" db="EMBL/GenBank/DDBJ databases">
        <title>Phylogenomic reconstructions and comparative analyses of Kickxellomycotina fungi.</title>
        <authorList>
            <person name="Reynolds N.K."/>
            <person name="Stajich J.E."/>
            <person name="Barry K."/>
            <person name="Grigoriev I.V."/>
            <person name="Crous P."/>
            <person name="Smith M.E."/>
        </authorList>
    </citation>
    <scope>NUCLEOTIDE SEQUENCE</scope>
    <source>
        <strain evidence="3">IMI 214461</strain>
    </source>
</reference>
<comment type="caution">
    <text evidence="3">The sequence shown here is derived from an EMBL/GenBank/DDBJ whole genome shotgun (WGS) entry which is preliminary data.</text>
</comment>
<dbReference type="Pfam" id="PF12457">
    <property type="entry name" value="TIP_N"/>
    <property type="match status" value="1"/>
</dbReference>
<dbReference type="InterPro" id="IPR022159">
    <property type="entry name" value="STIP/TFIP11_N"/>
</dbReference>
<feature type="compositionally biased region" description="Polar residues" evidence="1">
    <location>
        <begin position="128"/>
        <end position="139"/>
    </location>
</feature>
<dbReference type="Proteomes" id="UP001150907">
    <property type="component" value="Unassembled WGS sequence"/>
</dbReference>
<evidence type="ECO:0000313" key="4">
    <source>
        <dbReference type="Proteomes" id="UP001150907"/>
    </source>
</evidence>
<evidence type="ECO:0000259" key="2">
    <source>
        <dbReference type="Pfam" id="PF12457"/>
    </source>
</evidence>
<feature type="compositionally biased region" description="Basic residues" evidence="1">
    <location>
        <begin position="56"/>
        <end position="66"/>
    </location>
</feature>
<feature type="non-terminal residue" evidence="3">
    <location>
        <position position="139"/>
    </location>
</feature>
<evidence type="ECO:0000256" key="1">
    <source>
        <dbReference type="SAM" id="MobiDB-lite"/>
    </source>
</evidence>
<feature type="region of interest" description="Disordered" evidence="1">
    <location>
        <begin position="1"/>
        <end position="139"/>
    </location>
</feature>
<accession>A0A9W8BGK6</accession>
<feature type="compositionally biased region" description="Basic and acidic residues" evidence="1">
    <location>
        <begin position="25"/>
        <end position="40"/>
    </location>
</feature>
<protein>
    <recommendedName>
        <fullName evidence="2">Tuftelin interacting protein N-terminal domain-containing protein</fullName>
    </recommendedName>
</protein>
<sequence length="139" mass="14811">MYDERPALGFDDSSDEETHAQYQHQAERKDKARLSKEERMLGQWDSDDDSYDSSSRRRGARGKATNRHLENPFNPVGFVASSSSVPADKEAPEAESDGASSDDASASDSSDSDSSSDGGSDGDSNSGPSKSASTTLAPR</sequence>
<feature type="domain" description="Tuftelin interacting protein N-terminal" evidence="2">
    <location>
        <begin position="14"/>
        <end position="111"/>
    </location>
</feature>
<evidence type="ECO:0000313" key="3">
    <source>
        <dbReference type="EMBL" id="KAJ2001210.1"/>
    </source>
</evidence>
<dbReference type="EMBL" id="JANBQF010000434">
    <property type="protein sequence ID" value="KAJ2001210.1"/>
    <property type="molecule type" value="Genomic_DNA"/>
</dbReference>
<dbReference type="OrthoDB" id="4822at2759"/>
<proteinExistence type="predicted"/>